<name>X6NCU0_RETFI</name>
<feature type="non-terminal residue" evidence="2">
    <location>
        <position position="211"/>
    </location>
</feature>
<sequence>MLLLKPSSLVLVPSSPDFNAEDERMPIEQEHLNKILSFVYGSIDTCGNVLYYAIPAVVVDGSNEVLFPPIVFAHKDNAVIQAVAVFFENRHKNKTQVNPAVASSNPISIVAGQTDNSANDKYYITQKENERLRDQINRISTLETEVGEVQRERDALTLRLDSVLYELKTVQDLYCLDQLQGQSAVDESSFFPKQQSIIETYQSFVNIYHSK</sequence>
<keyword evidence="3" id="KW-1185">Reference proteome</keyword>
<evidence type="ECO:0000313" key="3">
    <source>
        <dbReference type="Proteomes" id="UP000023152"/>
    </source>
</evidence>
<gene>
    <name evidence="2" type="ORF">RFI_13465</name>
</gene>
<feature type="coiled-coil region" evidence="1">
    <location>
        <begin position="125"/>
        <end position="159"/>
    </location>
</feature>
<evidence type="ECO:0000256" key="1">
    <source>
        <dbReference type="SAM" id="Coils"/>
    </source>
</evidence>
<dbReference type="AlphaFoldDB" id="X6NCU0"/>
<dbReference type="Proteomes" id="UP000023152">
    <property type="component" value="Unassembled WGS sequence"/>
</dbReference>
<evidence type="ECO:0000313" key="2">
    <source>
        <dbReference type="EMBL" id="ETO23713.1"/>
    </source>
</evidence>
<protein>
    <submittedName>
        <fullName evidence="2">Uncharacterized protein</fullName>
    </submittedName>
</protein>
<organism evidence="2 3">
    <name type="scientific">Reticulomyxa filosa</name>
    <dbReference type="NCBI Taxonomy" id="46433"/>
    <lineage>
        <taxon>Eukaryota</taxon>
        <taxon>Sar</taxon>
        <taxon>Rhizaria</taxon>
        <taxon>Retaria</taxon>
        <taxon>Foraminifera</taxon>
        <taxon>Monothalamids</taxon>
        <taxon>Reticulomyxidae</taxon>
        <taxon>Reticulomyxa</taxon>
    </lineage>
</organism>
<proteinExistence type="predicted"/>
<accession>X6NCU0</accession>
<reference evidence="2 3" key="1">
    <citation type="journal article" date="2013" name="Curr. Biol.">
        <title>The Genome of the Foraminiferan Reticulomyxa filosa.</title>
        <authorList>
            <person name="Glockner G."/>
            <person name="Hulsmann N."/>
            <person name="Schleicher M."/>
            <person name="Noegel A.A."/>
            <person name="Eichinger L."/>
            <person name="Gallinger C."/>
            <person name="Pawlowski J."/>
            <person name="Sierra R."/>
            <person name="Euteneuer U."/>
            <person name="Pillet L."/>
            <person name="Moustafa A."/>
            <person name="Platzer M."/>
            <person name="Groth M."/>
            <person name="Szafranski K."/>
            <person name="Schliwa M."/>
        </authorList>
    </citation>
    <scope>NUCLEOTIDE SEQUENCE [LARGE SCALE GENOMIC DNA]</scope>
</reference>
<comment type="caution">
    <text evidence="2">The sequence shown here is derived from an EMBL/GenBank/DDBJ whole genome shotgun (WGS) entry which is preliminary data.</text>
</comment>
<dbReference type="EMBL" id="ASPP01009752">
    <property type="protein sequence ID" value="ETO23713.1"/>
    <property type="molecule type" value="Genomic_DNA"/>
</dbReference>
<keyword evidence="1" id="KW-0175">Coiled coil</keyword>